<dbReference type="PROSITE" id="PS50887">
    <property type="entry name" value="GGDEF"/>
    <property type="match status" value="1"/>
</dbReference>
<feature type="transmembrane region" description="Helical" evidence="4">
    <location>
        <begin position="143"/>
        <end position="164"/>
    </location>
</feature>
<feature type="transmembrane region" description="Helical" evidence="4">
    <location>
        <begin position="44"/>
        <end position="62"/>
    </location>
</feature>
<dbReference type="AlphaFoldDB" id="A0A9X0UMI1"/>
<keyword evidence="7" id="KW-1185">Reference proteome</keyword>
<keyword evidence="4" id="KW-0472">Membrane</keyword>
<gene>
    <name evidence="6" type="ORF">H8Q88_08700</name>
</gene>
<feature type="transmembrane region" description="Helical" evidence="4">
    <location>
        <begin position="74"/>
        <end position="90"/>
    </location>
</feature>
<evidence type="ECO:0000256" key="1">
    <source>
        <dbReference type="ARBA" id="ARBA00001946"/>
    </source>
</evidence>
<dbReference type="Proteomes" id="UP000615796">
    <property type="component" value="Unassembled WGS sequence"/>
</dbReference>
<dbReference type="GO" id="GO:1902201">
    <property type="term" value="P:negative regulation of bacterial-type flagellum-dependent cell motility"/>
    <property type="evidence" value="ECO:0007669"/>
    <property type="project" value="TreeGrafter"/>
</dbReference>
<dbReference type="GO" id="GO:0052621">
    <property type="term" value="F:diguanylate cyclase activity"/>
    <property type="evidence" value="ECO:0007669"/>
    <property type="project" value="UniProtKB-EC"/>
</dbReference>
<dbReference type="EMBL" id="JACRUP010000004">
    <property type="protein sequence ID" value="MBC5851043.1"/>
    <property type="molecule type" value="Genomic_DNA"/>
</dbReference>
<evidence type="ECO:0000313" key="7">
    <source>
        <dbReference type="Proteomes" id="UP000615796"/>
    </source>
</evidence>
<sequence>MDAKLFNHSQTLRASVLRGLSLFLCFIALSMAVFNVAYHQALGLASIEVLFSGYSFYVHQYAKQNDYSERHAQSYVCVLLTIIVLATYLQPISHGTFIWSLLAPVVLYVFLGQKLGGVITGMIVVIISCLLFIQLPYSSYPNAIPILINFSFCYSGLWFIAHIYESNRHKIEFTLTHLATRDPLTGAHNRLSLHSAFDYFEQNKSANTSLCLLIIDLDYFKQINDQFGHDTGDKVLVETCRLFAQHVGEKNLFRIGGEEFCITLFDHSLLQAEQIGERLRNLIANYSFSKRQTIQLTLSVGICEYRSGDNLNDLIKLADMELYKAKKNGRNQVCICQTSASEDYTELSQADSI</sequence>
<dbReference type="PANTHER" id="PTHR45138:SF9">
    <property type="entry name" value="DIGUANYLATE CYCLASE DGCM-RELATED"/>
    <property type="match status" value="1"/>
</dbReference>
<dbReference type="InterPro" id="IPR000160">
    <property type="entry name" value="GGDEF_dom"/>
</dbReference>
<feature type="transmembrane region" description="Helical" evidence="4">
    <location>
        <begin position="118"/>
        <end position="137"/>
    </location>
</feature>
<dbReference type="SMART" id="SM00267">
    <property type="entry name" value="GGDEF"/>
    <property type="match status" value="1"/>
</dbReference>
<evidence type="ECO:0000256" key="4">
    <source>
        <dbReference type="SAM" id="Phobius"/>
    </source>
</evidence>
<dbReference type="Gene3D" id="3.30.70.270">
    <property type="match status" value="1"/>
</dbReference>
<dbReference type="InterPro" id="IPR050469">
    <property type="entry name" value="Diguanylate_Cyclase"/>
</dbReference>
<accession>A0A9X0UMI1</accession>
<proteinExistence type="predicted"/>
<feature type="domain" description="GGDEF" evidence="5">
    <location>
        <begin position="208"/>
        <end position="338"/>
    </location>
</feature>
<dbReference type="InterPro" id="IPR048435">
    <property type="entry name" value="MASE6"/>
</dbReference>
<dbReference type="SUPFAM" id="SSF55073">
    <property type="entry name" value="Nucleotide cyclase"/>
    <property type="match status" value="1"/>
</dbReference>
<dbReference type="EC" id="2.7.7.65" evidence="2"/>
<dbReference type="NCBIfam" id="TIGR00254">
    <property type="entry name" value="GGDEF"/>
    <property type="match status" value="1"/>
</dbReference>
<comment type="catalytic activity">
    <reaction evidence="3">
        <text>2 GTP = 3',3'-c-di-GMP + 2 diphosphate</text>
        <dbReference type="Rhea" id="RHEA:24898"/>
        <dbReference type="ChEBI" id="CHEBI:33019"/>
        <dbReference type="ChEBI" id="CHEBI:37565"/>
        <dbReference type="ChEBI" id="CHEBI:58805"/>
        <dbReference type="EC" id="2.7.7.65"/>
    </reaction>
</comment>
<dbReference type="Pfam" id="PF00990">
    <property type="entry name" value="GGDEF"/>
    <property type="match status" value="1"/>
</dbReference>
<evidence type="ECO:0000256" key="2">
    <source>
        <dbReference type="ARBA" id="ARBA00012528"/>
    </source>
</evidence>
<dbReference type="InterPro" id="IPR029787">
    <property type="entry name" value="Nucleotide_cyclase"/>
</dbReference>
<evidence type="ECO:0000259" key="5">
    <source>
        <dbReference type="PROSITE" id="PS50887"/>
    </source>
</evidence>
<dbReference type="InterPro" id="IPR043128">
    <property type="entry name" value="Rev_trsase/Diguanyl_cyclase"/>
</dbReference>
<evidence type="ECO:0000256" key="3">
    <source>
        <dbReference type="ARBA" id="ARBA00034247"/>
    </source>
</evidence>
<feature type="transmembrane region" description="Helical" evidence="4">
    <location>
        <begin position="20"/>
        <end position="38"/>
    </location>
</feature>
<keyword evidence="4" id="KW-0812">Transmembrane</keyword>
<dbReference type="GO" id="GO:0043709">
    <property type="term" value="P:cell adhesion involved in single-species biofilm formation"/>
    <property type="evidence" value="ECO:0007669"/>
    <property type="project" value="TreeGrafter"/>
</dbReference>
<organism evidence="6 7">
    <name type="scientific">Vibrio metschnikovii</name>
    <dbReference type="NCBI Taxonomy" id="28172"/>
    <lineage>
        <taxon>Bacteria</taxon>
        <taxon>Pseudomonadati</taxon>
        <taxon>Pseudomonadota</taxon>
        <taxon>Gammaproteobacteria</taxon>
        <taxon>Vibrionales</taxon>
        <taxon>Vibrionaceae</taxon>
        <taxon>Vibrio</taxon>
    </lineage>
</organism>
<dbReference type="Pfam" id="PF20966">
    <property type="entry name" value="MASE6"/>
    <property type="match status" value="1"/>
</dbReference>
<evidence type="ECO:0000313" key="6">
    <source>
        <dbReference type="EMBL" id="MBC5851043.1"/>
    </source>
</evidence>
<comment type="cofactor">
    <cofactor evidence="1">
        <name>Mg(2+)</name>
        <dbReference type="ChEBI" id="CHEBI:18420"/>
    </cofactor>
</comment>
<dbReference type="GO" id="GO:0005886">
    <property type="term" value="C:plasma membrane"/>
    <property type="evidence" value="ECO:0007669"/>
    <property type="project" value="TreeGrafter"/>
</dbReference>
<reference evidence="6" key="1">
    <citation type="submission" date="2020-08" db="EMBL/GenBank/DDBJ databases">
        <title>Genome Sequencing and Pan-Genome Analysis of Migratory bird Vibrio Strains, Inner Mongolia.</title>
        <authorList>
            <person name="Zheng L."/>
        </authorList>
    </citation>
    <scope>NUCLEOTIDE SEQUENCE</scope>
    <source>
        <strain evidence="6">M13F</strain>
    </source>
</reference>
<keyword evidence="4" id="KW-1133">Transmembrane helix</keyword>
<name>A0A9X0UMI1_VIBME</name>
<feature type="transmembrane region" description="Helical" evidence="4">
    <location>
        <begin position="96"/>
        <end position="111"/>
    </location>
</feature>
<dbReference type="PANTHER" id="PTHR45138">
    <property type="entry name" value="REGULATORY COMPONENTS OF SENSORY TRANSDUCTION SYSTEM"/>
    <property type="match status" value="1"/>
</dbReference>
<protein>
    <recommendedName>
        <fullName evidence="2">diguanylate cyclase</fullName>
        <ecNumber evidence="2">2.7.7.65</ecNumber>
    </recommendedName>
</protein>
<dbReference type="FunFam" id="3.30.70.270:FF:000001">
    <property type="entry name" value="Diguanylate cyclase domain protein"/>
    <property type="match status" value="1"/>
</dbReference>
<comment type="caution">
    <text evidence="6">The sequence shown here is derived from an EMBL/GenBank/DDBJ whole genome shotgun (WGS) entry which is preliminary data.</text>
</comment>
<dbReference type="CDD" id="cd01949">
    <property type="entry name" value="GGDEF"/>
    <property type="match status" value="1"/>
</dbReference>